<keyword evidence="7" id="KW-1185">Reference proteome</keyword>
<dbReference type="InterPro" id="IPR008258">
    <property type="entry name" value="Transglycosylase_SLT_dom_1"/>
</dbReference>
<organism evidence="6 7">
    <name type="scientific">Cupriavidus laharis</name>
    <dbReference type="NCBI Taxonomy" id="151654"/>
    <lineage>
        <taxon>Bacteria</taxon>
        <taxon>Pseudomonadati</taxon>
        <taxon>Pseudomonadota</taxon>
        <taxon>Betaproteobacteria</taxon>
        <taxon>Burkholderiales</taxon>
        <taxon>Burkholderiaceae</taxon>
        <taxon>Cupriavidus</taxon>
    </lineage>
</organism>
<keyword evidence="3" id="KW-0472">Membrane</keyword>
<dbReference type="PANTHER" id="PTHR37423">
    <property type="entry name" value="SOLUBLE LYTIC MUREIN TRANSGLYCOSYLASE-RELATED"/>
    <property type="match status" value="1"/>
</dbReference>
<sequence length="508" mass="56771">MPALRLPSTLAGLFVQGLVGAACFFGQVAAAQQTPAPASAPAVAAPAAGTHAAVRRLNLSNKPWKGDFDAMIEHRVIRVLVPYSRTLYFSDKGRECGLTAGLVRDFERYLNKTYASRLGKRPLTVIIIPTTRDRLLPDLAAGLGDIAAGNLTETEDRLRQVDFAAPRDRKPVRELIVTGPKAPALSSLADLSGKTVHVRRASSYYESLTALNDSLRQTGKAPVRLVLLPDALEDEDAMEMVNAGLLPVIVVDDWKAAMWAQILPNIKVREDLVIRAEGYIGWAFRKNSPQMRQALDDFYINYLKKQGVAEYRLKQLMKSIKQIRNNTNDAEYKRFEQTIAFFEKYGKDYRFDPLMLAAQGFQESQLNQKARSHVGAIGVMQIMPATGKQLNVGNIQETESNIHAGTKYMDQLMTRYFADAHFSESNRPLFAFASYNAGPGNIAKMRKEAAARGLDPDKWFNNVEIVVAEKIGIETTTYVRNIYKYYAAYRLVQDMQATRARALKEVRR</sequence>
<gene>
    <name evidence="6" type="primary">mltF</name>
    <name evidence="6" type="ORF">LMG23992_00160</name>
</gene>
<evidence type="ECO:0000256" key="4">
    <source>
        <dbReference type="SAM" id="SignalP"/>
    </source>
</evidence>
<dbReference type="SMART" id="SM00062">
    <property type="entry name" value="PBPb"/>
    <property type="match status" value="1"/>
</dbReference>
<feature type="chain" id="PRO_5046216612" evidence="4">
    <location>
        <begin position="22"/>
        <end position="508"/>
    </location>
</feature>
<dbReference type="EMBL" id="CAJZAI010000001">
    <property type="protein sequence ID" value="CAG9165014.1"/>
    <property type="molecule type" value="Genomic_DNA"/>
</dbReference>
<dbReference type="InterPro" id="IPR001638">
    <property type="entry name" value="Solute-binding_3/MltF_N"/>
</dbReference>
<dbReference type="Pfam" id="PF00497">
    <property type="entry name" value="SBP_bac_3"/>
    <property type="match status" value="1"/>
</dbReference>
<name>A0ABN7XVD7_9BURK</name>
<keyword evidence="4" id="KW-0732">Signal</keyword>
<comment type="subcellular location">
    <subcellularLocation>
        <location evidence="1">Cell outer membrane</location>
        <topology evidence="1">Peripheral membrane protein</topology>
    </subcellularLocation>
</comment>
<dbReference type="InterPro" id="IPR023346">
    <property type="entry name" value="Lysozyme-like_dom_sf"/>
</dbReference>
<keyword evidence="6" id="KW-0456">Lyase</keyword>
<dbReference type="Gene3D" id="1.10.530.10">
    <property type="match status" value="1"/>
</dbReference>
<dbReference type="CDD" id="cd01009">
    <property type="entry name" value="PBP2_YfhD_N"/>
    <property type="match status" value="1"/>
</dbReference>
<evidence type="ECO:0000313" key="6">
    <source>
        <dbReference type="EMBL" id="CAG9165014.1"/>
    </source>
</evidence>
<feature type="signal peptide" evidence="4">
    <location>
        <begin position="1"/>
        <end position="21"/>
    </location>
</feature>
<dbReference type="RefSeq" id="WP_224077893.1">
    <property type="nucleotide sequence ID" value="NZ_CAJZAI010000001.1"/>
</dbReference>
<evidence type="ECO:0000256" key="3">
    <source>
        <dbReference type="ARBA" id="ARBA00023237"/>
    </source>
</evidence>
<feature type="domain" description="Solute-binding protein family 3/N-terminal" evidence="5">
    <location>
        <begin position="76"/>
        <end position="320"/>
    </location>
</feature>
<dbReference type="Proteomes" id="UP000727654">
    <property type="component" value="Unassembled WGS sequence"/>
</dbReference>
<keyword evidence="3" id="KW-0998">Cell outer membrane</keyword>
<evidence type="ECO:0000256" key="2">
    <source>
        <dbReference type="ARBA" id="ARBA00007734"/>
    </source>
</evidence>
<dbReference type="Gene3D" id="3.40.190.10">
    <property type="entry name" value="Periplasmic binding protein-like II"/>
    <property type="match status" value="2"/>
</dbReference>
<dbReference type="EC" id="4.2.2.-" evidence="6"/>
<evidence type="ECO:0000259" key="5">
    <source>
        <dbReference type="SMART" id="SM00062"/>
    </source>
</evidence>
<dbReference type="SUPFAM" id="SSF53955">
    <property type="entry name" value="Lysozyme-like"/>
    <property type="match status" value="1"/>
</dbReference>
<proteinExistence type="inferred from homology"/>
<dbReference type="GO" id="GO:0016829">
    <property type="term" value="F:lyase activity"/>
    <property type="evidence" value="ECO:0007669"/>
    <property type="project" value="UniProtKB-KW"/>
</dbReference>
<dbReference type="PANTHER" id="PTHR37423:SF2">
    <property type="entry name" value="MEMBRANE-BOUND LYTIC MUREIN TRANSGLYCOSYLASE C"/>
    <property type="match status" value="1"/>
</dbReference>
<dbReference type="CDD" id="cd13403">
    <property type="entry name" value="MLTF-like"/>
    <property type="match status" value="1"/>
</dbReference>
<protein>
    <submittedName>
        <fullName evidence="6">Membrane-bound lytic murein transglycosylase F</fullName>
        <ecNumber evidence="6">4.2.2.-</ecNumber>
    </submittedName>
</protein>
<dbReference type="SUPFAM" id="SSF53850">
    <property type="entry name" value="Periplasmic binding protein-like II"/>
    <property type="match status" value="1"/>
</dbReference>
<dbReference type="Pfam" id="PF01464">
    <property type="entry name" value="SLT"/>
    <property type="match status" value="1"/>
</dbReference>
<dbReference type="PROSITE" id="PS51257">
    <property type="entry name" value="PROKAR_LIPOPROTEIN"/>
    <property type="match status" value="1"/>
</dbReference>
<accession>A0ABN7XVD7</accession>
<comment type="caution">
    <text evidence="6">The sequence shown here is derived from an EMBL/GenBank/DDBJ whole genome shotgun (WGS) entry which is preliminary data.</text>
</comment>
<evidence type="ECO:0000256" key="1">
    <source>
        <dbReference type="ARBA" id="ARBA00004339"/>
    </source>
</evidence>
<comment type="similarity">
    <text evidence="2">Belongs to the transglycosylase Slt family.</text>
</comment>
<reference evidence="6 7" key="1">
    <citation type="submission" date="2021-08" db="EMBL/GenBank/DDBJ databases">
        <authorList>
            <person name="Peeters C."/>
        </authorList>
    </citation>
    <scope>NUCLEOTIDE SEQUENCE [LARGE SCALE GENOMIC DNA]</scope>
    <source>
        <strain evidence="6 7">LMG 23992</strain>
    </source>
</reference>
<evidence type="ECO:0000313" key="7">
    <source>
        <dbReference type="Proteomes" id="UP000727654"/>
    </source>
</evidence>